<dbReference type="EMBL" id="KN837181">
    <property type="protein sequence ID" value="KIJ36206.1"/>
    <property type="molecule type" value="Genomic_DNA"/>
</dbReference>
<organism evidence="1 2">
    <name type="scientific">Sphaerobolus stellatus (strain SS14)</name>
    <dbReference type="NCBI Taxonomy" id="990650"/>
    <lineage>
        <taxon>Eukaryota</taxon>
        <taxon>Fungi</taxon>
        <taxon>Dikarya</taxon>
        <taxon>Basidiomycota</taxon>
        <taxon>Agaricomycotina</taxon>
        <taxon>Agaricomycetes</taxon>
        <taxon>Phallomycetidae</taxon>
        <taxon>Geastrales</taxon>
        <taxon>Sphaerobolaceae</taxon>
        <taxon>Sphaerobolus</taxon>
    </lineage>
</organism>
<accession>A0A0C9VFM2</accession>
<protein>
    <submittedName>
        <fullName evidence="1">Uncharacterized protein</fullName>
    </submittedName>
</protein>
<name>A0A0C9VFM2_SPHS4</name>
<gene>
    <name evidence="1" type="ORF">M422DRAFT_51216</name>
</gene>
<evidence type="ECO:0000313" key="1">
    <source>
        <dbReference type="EMBL" id="KIJ36206.1"/>
    </source>
</evidence>
<dbReference type="HOGENOM" id="CLU_763266_0_0_1"/>
<dbReference type="OrthoDB" id="3261465at2759"/>
<proteinExistence type="predicted"/>
<dbReference type="Proteomes" id="UP000054279">
    <property type="component" value="Unassembled WGS sequence"/>
</dbReference>
<sequence length="363" mass="41677">MQLGNFDGIFDSLVTKSNRMDSLSMSPSLIWSQAELSILTVLLYLLIHGILMLAKGAELLRDNFPPLQVLWQPTEKAKSFCSIFYLPPHTLKSSEWDRQGPGITRTVPANSQPGRFLPLVRRRVQGRGLDQCMITDGSTLIMILLSSDSRFLVLAIRNPSPPISFWVGWLVFEKLSLNNLFIHPSVGRESYCQEAKNSELEPLPSQLCIDSCRRYAEFDFYRLQRYLDYWERFKAWKTQMRAYADNSTHQIKPDDRWTVERNNFAKENLLICSSIPFPTIPAETIRRVLQRRGPRDYIADTATGIANSQTFTFQIKAAIRAKPDTFSQVFSGHIVGPHGRVSSLLCIKLFDERFFRAPGFHRH</sequence>
<keyword evidence="2" id="KW-1185">Reference proteome</keyword>
<reference evidence="1 2" key="1">
    <citation type="submission" date="2014-06" db="EMBL/GenBank/DDBJ databases">
        <title>Evolutionary Origins and Diversification of the Mycorrhizal Mutualists.</title>
        <authorList>
            <consortium name="DOE Joint Genome Institute"/>
            <consortium name="Mycorrhizal Genomics Consortium"/>
            <person name="Kohler A."/>
            <person name="Kuo A."/>
            <person name="Nagy L.G."/>
            <person name="Floudas D."/>
            <person name="Copeland A."/>
            <person name="Barry K.W."/>
            <person name="Cichocki N."/>
            <person name="Veneault-Fourrey C."/>
            <person name="LaButti K."/>
            <person name="Lindquist E.A."/>
            <person name="Lipzen A."/>
            <person name="Lundell T."/>
            <person name="Morin E."/>
            <person name="Murat C."/>
            <person name="Riley R."/>
            <person name="Ohm R."/>
            <person name="Sun H."/>
            <person name="Tunlid A."/>
            <person name="Henrissat B."/>
            <person name="Grigoriev I.V."/>
            <person name="Hibbett D.S."/>
            <person name="Martin F."/>
        </authorList>
    </citation>
    <scope>NUCLEOTIDE SEQUENCE [LARGE SCALE GENOMIC DNA]</scope>
    <source>
        <strain evidence="1 2">SS14</strain>
    </source>
</reference>
<dbReference type="AlphaFoldDB" id="A0A0C9VFM2"/>
<evidence type="ECO:0000313" key="2">
    <source>
        <dbReference type="Proteomes" id="UP000054279"/>
    </source>
</evidence>